<evidence type="ECO:0000313" key="8">
    <source>
        <dbReference type="Proteomes" id="UP000237271"/>
    </source>
</evidence>
<keyword evidence="4 6" id="KW-1133">Transmembrane helix</keyword>
<comment type="subcellular location">
    <subcellularLocation>
        <location evidence="1">Membrane</location>
        <topology evidence="1">Multi-pass membrane protein</topology>
    </subcellularLocation>
</comment>
<feature type="non-terminal residue" evidence="7">
    <location>
        <position position="325"/>
    </location>
</feature>
<dbReference type="AlphaFoldDB" id="A0A2P4Y7Z0"/>
<comment type="caution">
    <text evidence="7">The sequence shown here is derived from an EMBL/GenBank/DDBJ whole genome shotgun (WGS) entry which is preliminary data.</text>
</comment>
<dbReference type="InterPro" id="IPR036259">
    <property type="entry name" value="MFS_trans_sf"/>
</dbReference>
<dbReference type="Gene3D" id="1.20.1250.20">
    <property type="entry name" value="MFS general substrate transporter like domains"/>
    <property type="match status" value="1"/>
</dbReference>
<evidence type="ECO:0000313" key="7">
    <source>
        <dbReference type="EMBL" id="POM73925.1"/>
    </source>
</evidence>
<dbReference type="EMBL" id="NCKW01004969">
    <property type="protein sequence ID" value="POM73925.1"/>
    <property type="molecule type" value="Genomic_DNA"/>
</dbReference>
<organism evidence="7 8">
    <name type="scientific">Phytophthora palmivora</name>
    <dbReference type="NCBI Taxonomy" id="4796"/>
    <lineage>
        <taxon>Eukaryota</taxon>
        <taxon>Sar</taxon>
        <taxon>Stramenopiles</taxon>
        <taxon>Oomycota</taxon>
        <taxon>Peronosporomycetes</taxon>
        <taxon>Peronosporales</taxon>
        <taxon>Peronosporaceae</taxon>
        <taxon>Phytophthora</taxon>
    </lineage>
</organism>
<keyword evidence="3 6" id="KW-0812">Transmembrane</keyword>
<dbReference type="PANTHER" id="PTHR19432:SF26">
    <property type="entry name" value="MAJOR FACILITATOR SUPERFAMILY (MFS) PROFILE DOMAIN-CONTAINING PROTEIN"/>
    <property type="match status" value="1"/>
</dbReference>
<name>A0A2P4Y7Z0_9STRA</name>
<evidence type="ECO:0000256" key="4">
    <source>
        <dbReference type="ARBA" id="ARBA00022989"/>
    </source>
</evidence>
<feature type="transmembrane region" description="Helical" evidence="6">
    <location>
        <begin position="215"/>
        <end position="233"/>
    </location>
</feature>
<evidence type="ECO:0000256" key="2">
    <source>
        <dbReference type="ARBA" id="ARBA00022448"/>
    </source>
</evidence>
<dbReference type="InterPro" id="IPR018043">
    <property type="entry name" value="Na/Gal_symport_CS"/>
</dbReference>
<feature type="transmembrane region" description="Helical" evidence="6">
    <location>
        <begin position="297"/>
        <end position="321"/>
    </location>
</feature>
<evidence type="ECO:0000256" key="1">
    <source>
        <dbReference type="ARBA" id="ARBA00004141"/>
    </source>
</evidence>
<dbReference type="Proteomes" id="UP000237271">
    <property type="component" value="Unassembled WGS sequence"/>
</dbReference>
<dbReference type="PANTHER" id="PTHR19432">
    <property type="entry name" value="SUGAR TRANSPORTER"/>
    <property type="match status" value="1"/>
</dbReference>
<dbReference type="SUPFAM" id="SSF103473">
    <property type="entry name" value="MFS general substrate transporter"/>
    <property type="match status" value="1"/>
</dbReference>
<dbReference type="GO" id="GO:0016020">
    <property type="term" value="C:membrane"/>
    <property type="evidence" value="ECO:0007669"/>
    <property type="project" value="UniProtKB-SubCell"/>
</dbReference>
<evidence type="ECO:0000256" key="6">
    <source>
        <dbReference type="SAM" id="Phobius"/>
    </source>
</evidence>
<keyword evidence="2" id="KW-0813">Transport</keyword>
<dbReference type="OrthoDB" id="127539at2759"/>
<dbReference type="GO" id="GO:0006814">
    <property type="term" value="P:sodium ion transport"/>
    <property type="evidence" value="ECO:0007669"/>
    <property type="project" value="InterPro"/>
</dbReference>
<feature type="transmembrane region" description="Helical" evidence="6">
    <location>
        <begin position="257"/>
        <end position="276"/>
    </location>
</feature>
<dbReference type="Pfam" id="PF13347">
    <property type="entry name" value="MFS_2"/>
    <property type="match status" value="1"/>
</dbReference>
<evidence type="ECO:0000256" key="5">
    <source>
        <dbReference type="ARBA" id="ARBA00023136"/>
    </source>
</evidence>
<keyword evidence="8" id="KW-1185">Reference proteome</keyword>
<reference evidence="7 8" key="1">
    <citation type="journal article" date="2017" name="Genome Biol. Evol.">
        <title>Phytophthora megakarya and P. palmivora, closely related causal agents of cacao black pod rot, underwent increases in genome sizes and gene numbers by different mechanisms.</title>
        <authorList>
            <person name="Ali S.S."/>
            <person name="Shao J."/>
            <person name="Lary D.J."/>
            <person name="Kronmiller B."/>
            <person name="Shen D."/>
            <person name="Strem M.D."/>
            <person name="Amoako-Attah I."/>
            <person name="Akrofi A.Y."/>
            <person name="Begoude B.A."/>
            <person name="Ten Hoopen G.M."/>
            <person name="Coulibaly K."/>
            <person name="Kebe B.I."/>
            <person name="Melnick R.L."/>
            <person name="Guiltinan M.J."/>
            <person name="Tyler B.M."/>
            <person name="Meinhardt L.W."/>
            <person name="Bailey B.A."/>
        </authorList>
    </citation>
    <scope>NUCLEOTIDE SEQUENCE [LARGE SCALE GENOMIC DNA]</scope>
    <source>
        <strain evidence="8">sbr112.9</strain>
    </source>
</reference>
<protein>
    <submittedName>
        <fullName evidence="7">Glycoside-Pentoside-Hexuronide (GPH):Cation Symporter Family</fullName>
    </submittedName>
</protein>
<feature type="transmembrane region" description="Helical" evidence="6">
    <location>
        <begin position="179"/>
        <end position="203"/>
    </location>
</feature>
<dbReference type="PROSITE" id="PS00872">
    <property type="entry name" value="NA_GALACTOSIDE_SYMP"/>
    <property type="match status" value="1"/>
</dbReference>
<proteinExistence type="predicted"/>
<evidence type="ECO:0000256" key="3">
    <source>
        <dbReference type="ARBA" id="ARBA00022692"/>
    </source>
</evidence>
<gene>
    <name evidence="7" type="ORF">PHPALM_9172</name>
</gene>
<dbReference type="GO" id="GO:0008506">
    <property type="term" value="F:sucrose:proton symporter activity"/>
    <property type="evidence" value="ECO:0007669"/>
    <property type="project" value="TreeGrafter"/>
</dbReference>
<keyword evidence="5 6" id="KW-0472">Membrane</keyword>
<accession>A0A2P4Y7Z0</accession>
<sequence>MSSKLLSNIEVRTSCVEFDSLATPETPKDGFKSPILEEQELTPHGASFGELLIISMPRMAIRMAWAAQWAALGPYLQTMLPRYAVQLTQLSGPLSGVLMGPIVEHVEVWSSSTISGFATPETPKDGFKSPILEEQELTPHGASFGELLIISMPRMAIRMAWAAQWAALGPYLQTMLPRYAVQLTQLSGPLCGVLVGPIVGVYSDQNTSRFGRRRPYLVVSAVGSIICWILMGYTRELGDALGDVGSGKPGEFTDRTWTALLTVLFYLLTGFMMHLARTPSMLLISDFAGKHQTVGAALGQGWAVLGAVIVAVYTECFGAAYKSLA</sequence>